<accession>A0A0W0XY69</accession>
<keyword evidence="2" id="KW-1185">Reference proteome</keyword>
<reference evidence="1 2" key="1">
    <citation type="submission" date="2015-11" db="EMBL/GenBank/DDBJ databases">
        <title>Genomic analysis of 38 Legionella species identifies large and diverse effector repertoires.</title>
        <authorList>
            <person name="Burstein D."/>
            <person name="Amaro F."/>
            <person name="Zusman T."/>
            <person name="Lifshitz Z."/>
            <person name="Cohen O."/>
            <person name="Gilbert J.A."/>
            <person name="Pupko T."/>
            <person name="Shuman H.A."/>
            <person name="Segal G."/>
        </authorList>
    </citation>
    <scope>NUCLEOTIDE SEQUENCE [LARGE SCALE GENOMIC DNA]</scope>
    <source>
        <strain evidence="1 2">WA-270A-C2</strain>
    </source>
</reference>
<dbReference type="OrthoDB" id="6402546at2"/>
<organism evidence="1 2">
    <name type="scientific">Legionella rubrilucens</name>
    <dbReference type="NCBI Taxonomy" id="458"/>
    <lineage>
        <taxon>Bacteria</taxon>
        <taxon>Pseudomonadati</taxon>
        <taxon>Pseudomonadota</taxon>
        <taxon>Gammaproteobacteria</taxon>
        <taxon>Legionellales</taxon>
        <taxon>Legionellaceae</taxon>
        <taxon>Legionella</taxon>
    </lineage>
</organism>
<dbReference type="AlphaFoldDB" id="A0A0W0XY69"/>
<evidence type="ECO:0000313" key="2">
    <source>
        <dbReference type="Proteomes" id="UP000054608"/>
    </source>
</evidence>
<gene>
    <name evidence="1" type="ORF">Lrub_0491</name>
</gene>
<evidence type="ECO:0000313" key="1">
    <source>
        <dbReference type="EMBL" id="KTD49392.1"/>
    </source>
</evidence>
<dbReference type="EMBL" id="LNYT01000006">
    <property type="protein sequence ID" value="KTD49392.1"/>
    <property type="molecule type" value="Genomic_DNA"/>
</dbReference>
<protein>
    <submittedName>
        <fullName evidence="1">Uncharacterized protein</fullName>
    </submittedName>
</protein>
<dbReference type="Proteomes" id="UP000054608">
    <property type="component" value="Unassembled WGS sequence"/>
</dbReference>
<comment type="caution">
    <text evidence="1">The sequence shown here is derived from an EMBL/GenBank/DDBJ whole genome shotgun (WGS) entry which is preliminary data.</text>
</comment>
<proteinExistence type="predicted"/>
<dbReference type="RefSeq" id="WP_058530622.1">
    <property type="nucleotide sequence ID" value="NZ_CAAAIN010000003.1"/>
</dbReference>
<dbReference type="PATRIC" id="fig|458.5.peg.509"/>
<sequence>MNELDILKLFYDEIKARGVTRNDVFLNIDEAAAATLSEKLKQPVSLEEAQRLTDVCIANEWLERTTIDPGYNFLSLSEAGLQIVLINEYT</sequence>
<name>A0A0W0XY69_9GAMM</name>